<dbReference type="Pfam" id="PF02120">
    <property type="entry name" value="Flg_hook"/>
    <property type="match status" value="1"/>
</dbReference>
<keyword evidence="3" id="KW-0969">Cilium</keyword>
<gene>
    <name evidence="3" type="ORF">HWQ56_20440</name>
</gene>
<evidence type="ECO:0000256" key="1">
    <source>
        <dbReference type="SAM" id="MobiDB-lite"/>
    </source>
</evidence>
<feature type="domain" description="Flagellar hook-length control protein-like C-terminal" evidence="2">
    <location>
        <begin position="430"/>
        <end position="508"/>
    </location>
</feature>
<proteinExistence type="predicted"/>
<dbReference type="RefSeq" id="WP_176571635.1">
    <property type="nucleotide sequence ID" value="NZ_CP056030.1"/>
</dbReference>
<sequence length="522" mass="55127">MTPDITSVSSQQPLPAALRPVVSGVDTLKLLTSLEGLLNVGDSATGQVLSSKAGGVGQPFQVVLALTTASGEQATVVASSKQALPQGTQVTLTQLPSGTLGIVVQQSKSTALAPLTQLDTRQLPVGTLVQGKVLSSEAVPQGGSYRSLVALLNTPLAGSTLALDSPGPLRVGSLLSAQVQGAGNLSFVPLSGRLEQLAVHQQLQSQQSRQGSLEGLLAALQTLGDSSEVADDLRTSANRLLGSLPDIRQLTDARGVAQALNASGLFLEAQLLTPQAGALPDDLKSSLLRLVAQILPNLPGSAPFNPAEAAKALANALPGYVRSALGTLGQVGEKPATNSFPLPSRLLGGLDGDNDLQQLLRLASAAVSRLQSHQLSSLEQSGMSEDGKILTTWQLEIPMRNQQDIVPLQVRVQREDEPQQQQQHPPQPTAEQRAPLWRVELAFDLDPLGPLQIQAQLLRGSLSGQLWAEWPQTARLIDSQLDSLRQRLLAQGLEVTELHCNQGTPPQGPRTHLEQRWVDETA</sequence>
<dbReference type="InterPro" id="IPR038610">
    <property type="entry name" value="FliK-like_C_sf"/>
</dbReference>
<evidence type="ECO:0000313" key="4">
    <source>
        <dbReference type="Proteomes" id="UP000509568"/>
    </source>
</evidence>
<dbReference type="AlphaFoldDB" id="A0A7D5H279"/>
<organism evidence="3 4">
    <name type="scientific">Pseudomonas eucalypticola</name>
    <dbReference type="NCBI Taxonomy" id="2599595"/>
    <lineage>
        <taxon>Bacteria</taxon>
        <taxon>Pseudomonadati</taxon>
        <taxon>Pseudomonadota</taxon>
        <taxon>Gammaproteobacteria</taxon>
        <taxon>Pseudomonadales</taxon>
        <taxon>Pseudomonadaceae</taxon>
        <taxon>Pseudomonas</taxon>
    </lineage>
</organism>
<dbReference type="EMBL" id="CP056030">
    <property type="protein sequence ID" value="QKZ06025.1"/>
    <property type="molecule type" value="Genomic_DNA"/>
</dbReference>
<dbReference type="InterPro" id="IPR021136">
    <property type="entry name" value="Flagellar_hook_control-like_C"/>
</dbReference>
<dbReference type="KEGG" id="pez:HWQ56_20440"/>
<protein>
    <submittedName>
        <fullName evidence="3">Flagellar hook-length control protein FliK</fullName>
    </submittedName>
</protein>
<reference evidence="3 4" key="1">
    <citation type="submission" date="2020-06" db="EMBL/GenBank/DDBJ databases">
        <title>Pseudomonas eucalypticola sp. nov., an endophyte of Eucalyptus dunnii leaves with biocontrol ability of eucalyptus leaf blight.</title>
        <authorList>
            <person name="Liu Y."/>
            <person name="Song Z."/>
            <person name="Zeng H."/>
            <person name="Lu M."/>
            <person name="Wang X."/>
            <person name="Lian X."/>
            <person name="Zhang Q."/>
        </authorList>
    </citation>
    <scope>NUCLEOTIDE SEQUENCE [LARGE SCALE GENOMIC DNA]</scope>
    <source>
        <strain evidence="3 4">NP-1</strain>
    </source>
</reference>
<feature type="region of interest" description="Disordered" evidence="1">
    <location>
        <begin position="413"/>
        <end position="432"/>
    </location>
</feature>
<keyword evidence="3" id="KW-0282">Flagellum</keyword>
<name>A0A7D5H279_9PSED</name>
<evidence type="ECO:0000313" key="3">
    <source>
        <dbReference type="EMBL" id="QKZ06025.1"/>
    </source>
</evidence>
<dbReference type="Proteomes" id="UP000509568">
    <property type="component" value="Chromosome"/>
</dbReference>
<evidence type="ECO:0000259" key="2">
    <source>
        <dbReference type="Pfam" id="PF02120"/>
    </source>
</evidence>
<accession>A0A7D5H279</accession>
<keyword evidence="4" id="KW-1185">Reference proteome</keyword>
<keyword evidence="3" id="KW-0966">Cell projection</keyword>
<dbReference type="Gene3D" id="3.30.750.140">
    <property type="match status" value="1"/>
</dbReference>